<protein>
    <submittedName>
        <fullName evidence="1">Uncharacterized protein</fullName>
    </submittedName>
</protein>
<dbReference type="RefSeq" id="WP_203823080.1">
    <property type="nucleotide sequence ID" value="NZ_BAAABP010000020.1"/>
</dbReference>
<keyword evidence="2" id="KW-1185">Reference proteome</keyword>
<dbReference type="Proteomes" id="UP000598174">
    <property type="component" value="Unassembled WGS sequence"/>
</dbReference>
<dbReference type="AlphaFoldDB" id="A0A919MJ62"/>
<organism evidence="1 2">
    <name type="scientific">Paractinoplanes ferrugineus</name>
    <dbReference type="NCBI Taxonomy" id="113564"/>
    <lineage>
        <taxon>Bacteria</taxon>
        <taxon>Bacillati</taxon>
        <taxon>Actinomycetota</taxon>
        <taxon>Actinomycetes</taxon>
        <taxon>Micromonosporales</taxon>
        <taxon>Micromonosporaceae</taxon>
        <taxon>Paractinoplanes</taxon>
    </lineage>
</organism>
<proteinExistence type="predicted"/>
<sequence>MTRWQVVQLYRGAVRVCSSHRWWFIAYAHASVRQSFSSQGGFDYRRDPKGAGRA</sequence>
<comment type="caution">
    <text evidence="1">The sequence shown here is derived from an EMBL/GenBank/DDBJ whole genome shotgun (WGS) entry which is preliminary data.</text>
</comment>
<reference evidence="1" key="1">
    <citation type="submission" date="2021-01" db="EMBL/GenBank/DDBJ databases">
        <title>Whole genome shotgun sequence of Actinoplanes ferrugineus NBRC 15555.</title>
        <authorList>
            <person name="Komaki H."/>
            <person name="Tamura T."/>
        </authorList>
    </citation>
    <scope>NUCLEOTIDE SEQUENCE</scope>
    <source>
        <strain evidence="1">NBRC 15555</strain>
    </source>
</reference>
<gene>
    <name evidence="1" type="ORF">Afe05nite_85990</name>
</gene>
<dbReference type="EMBL" id="BOMM01000099">
    <property type="protein sequence ID" value="GIE16759.1"/>
    <property type="molecule type" value="Genomic_DNA"/>
</dbReference>
<accession>A0A919MJ62</accession>
<evidence type="ECO:0000313" key="2">
    <source>
        <dbReference type="Proteomes" id="UP000598174"/>
    </source>
</evidence>
<evidence type="ECO:0000313" key="1">
    <source>
        <dbReference type="EMBL" id="GIE16759.1"/>
    </source>
</evidence>
<name>A0A919MJ62_9ACTN</name>